<dbReference type="Pfam" id="PF01894">
    <property type="entry name" value="YjbQ"/>
    <property type="match status" value="1"/>
</dbReference>
<dbReference type="InterPro" id="IPR035917">
    <property type="entry name" value="YjbQ-like_sf"/>
</dbReference>
<dbReference type="Gene3D" id="2.60.120.460">
    <property type="entry name" value="YjbQ-like"/>
    <property type="match status" value="1"/>
</dbReference>
<dbReference type="Proteomes" id="UP000502706">
    <property type="component" value="Chromosome"/>
</dbReference>
<accession>A0A6G8PY57</accession>
<dbReference type="PANTHER" id="PTHR30615">
    <property type="entry name" value="UNCHARACTERIZED PROTEIN YJBQ-RELATED"/>
    <property type="match status" value="1"/>
</dbReference>
<protein>
    <submittedName>
        <fullName evidence="2">YjbQ family protein</fullName>
    </submittedName>
</protein>
<dbReference type="KEGG" id="rmar:GBA65_12055"/>
<name>A0A6G8PY57_9ACTN</name>
<organism evidence="2 3">
    <name type="scientific">Rubrobacter marinus</name>
    <dbReference type="NCBI Taxonomy" id="2653852"/>
    <lineage>
        <taxon>Bacteria</taxon>
        <taxon>Bacillati</taxon>
        <taxon>Actinomycetota</taxon>
        <taxon>Rubrobacteria</taxon>
        <taxon>Rubrobacterales</taxon>
        <taxon>Rubrobacteraceae</taxon>
        <taxon>Rubrobacter</taxon>
    </lineage>
</organism>
<gene>
    <name evidence="2" type="ORF">GBA65_12055</name>
</gene>
<dbReference type="InterPro" id="IPR001602">
    <property type="entry name" value="UPF0047_YjbQ-like"/>
</dbReference>
<reference evidence="2 3" key="1">
    <citation type="submission" date="2019-10" db="EMBL/GenBank/DDBJ databases">
        <title>Rubrobacter sp nov SCSIO 52915 isolated from a deep-sea sediment in the South China Sea.</title>
        <authorList>
            <person name="Chen R.W."/>
        </authorList>
    </citation>
    <scope>NUCLEOTIDE SEQUENCE [LARGE SCALE GENOMIC DNA]</scope>
    <source>
        <strain evidence="2 3">SCSIO 52915</strain>
    </source>
</reference>
<dbReference type="AlphaFoldDB" id="A0A6G8PY57"/>
<dbReference type="PIRSF" id="PIRSF004681">
    <property type="entry name" value="UCP004681"/>
    <property type="match status" value="1"/>
</dbReference>
<dbReference type="NCBIfam" id="TIGR00149">
    <property type="entry name" value="TIGR00149_YjbQ"/>
    <property type="match status" value="1"/>
</dbReference>
<comment type="similarity">
    <text evidence="1">Belongs to the UPF0047 family.</text>
</comment>
<dbReference type="PANTHER" id="PTHR30615:SF8">
    <property type="entry name" value="UPF0047 PROTEIN C4A8.02C"/>
    <property type="match status" value="1"/>
</dbReference>
<sequence>MQVSELSVRTDERYQFVSITDGVKDAVRESGVGDGICLVSSTHTTAAITVNEDYDPDVPRDLAAACRALLGGLDVRFEHAEGNSDSHLLTSLFGQAQQLLVRGGEVDLGRWQGVFLAEFDGPRRRTVRVAVYGA</sequence>
<keyword evidence="3" id="KW-1185">Reference proteome</keyword>
<dbReference type="SUPFAM" id="SSF111038">
    <property type="entry name" value="YjbQ-like"/>
    <property type="match status" value="1"/>
</dbReference>
<evidence type="ECO:0000313" key="3">
    <source>
        <dbReference type="Proteomes" id="UP000502706"/>
    </source>
</evidence>
<dbReference type="EMBL" id="CP045121">
    <property type="protein sequence ID" value="QIN79136.1"/>
    <property type="molecule type" value="Genomic_DNA"/>
</dbReference>
<evidence type="ECO:0000313" key="2">
    <source>
        <dbReference type="EMBL" id="QIN79136.1"/>
    </source>
</evidence>
<evidence type="ECO:0000256" key="1">
    <source>
        <dbReference type="ARBA" id="ARBA00005534"/>
    </source>
</evidence>
<proteinExistence type="inferred from homology"/>